<keyword evidence="6 12" id="KW-0812">Transmembrane</keyword>
<evidence type="ECO:0000256" key="2">
    <source>
        <dbReference type="ARBA" id="ARBA00004586"/>
    </source>
</evidence>
<evidence type="ECO:0000256" key="12">
    <source>
        <dbReference type="RuleBase" id="RU367136"/>
    </source>
</evidence>
<dbReference type="Pfam" id="PF00534">
    <property type="entry name" value="Glycos_transf_1"/>
    <property type="match status" value="1"/>
</dbReference>
<name>A0A2S4UZD1_9BASI</name>
<reference evidence="17" key="2">
    <citation type="journal article" date="2018" name="BMC Genomics">
        <title>Genomic insights into host adaptation between the wheat stripe rust pathogen (Puccinia striiformis f. sp. tritici) and the barley stripe rust pathogen (Puccinia striiformis f. sp. hordei).</title>
        <authorList>
            <person name="Xia C."/>
            <person name="Wang M."/>
            <person name="Yin C."/>
            <person name="Cornejo O.E."/>
            <person name="Hulbert S.H."/>
            <person name="Chen X."/>
        </authorList>
    </citation>
    <scope>NUCLEOTIDE SEQUENCE [LARGE SCALE GENOMIC DNA]</scope>
    <source>
        <strain evidence="17">93TX-2</strain>
    </source>
</reference>
<keyword evidence="8 12" id="KW-1133">Transmembrane helix</keyword>
<evidence type="ECO:0000256" key="7">
    <source>
        <dbReference type="ARBA" id="ARBA00022824"/>
    </source>
</evidence>
<comment type="subcellular location">
    <subcellularLocation>
        <location evidence="2 12">Endoplasmic reticulum membrane</location>
    </subcellularLocation>
</comment>
<dbReference type="GO" id="GO:0102704">
    <property type="term" value="F:GDP-Man:Man(2)GlcNAc(2)-PP-Dol alpha-1,6-mannosyltransferase activity"/>
    <property type="evidence" value="ECO:0007669"/>
    <property type="project" value="UniProtKB-UniRule"/>
</dbReference>
<proteinExistence type="inferred from homology"/>
<evidence type="ECO:0000313" key="16">
    <source>
        <dbReference type="EMBL" id="POW02639.1"/>
    </source>
</evidence>
<dbReference type="GO" id="GO:0004378">
    <property type="term" value="F:GDP-Man:Man(1)GlcNAc(2)-PP-Dol alpha-1,3-mannosyltransferase activity"/>
    <property type="evidence" value="ECO:0007669"/>
    <property type="project" value="UniProtKB-UniRule"/>
</dbReference>
<feature type="region of interest" description="Disordered" evidence="13">
    <location>
        <begin position="1"/>
        <end position="23"/>
    </location>
</feature>
<evidence type="ECO:0000259" key="15">
    <source>
        <dbReference type="Pfam" id="PF13439"/>
    </source>
</evidence>
<keyword evidence="4 12" id="KW-0328">Glycosyltransferase</keyword>
<dbReference type="SUPFAM" id="SSF53756">
    <property type="entry name" value="UDP-Glycosyltransferase/glycogen phosphorylase"/>
    <property type="match status" value="1"/>
</dbReference>
<evidence type="ECO:0000256" key="8">
    <source>
        <dbReference type="ARBA" id="ARBA00022989"/>
    </source>
</evidence>
<keyword evidence="7 12" id="KW-0256">Endoplasmic reticulum</keyword>
<comment type="pathway">
    <text evidence="3 12">Protein modification; protein glycosylation.</text>
</comment>
<evidence type="ECO:0000256" key="5">
    <source>
        <dbReference type="ARBA" id="ARBA00022679"/>
    </source>
</evidence>
<comment type="caution">
    <text evidence="16">The sequence shown here is derived from an EMBL/GenBank/DDBJ whole genome shotgun (WGS) entry which is preliminary data.</text>
</comment>
<dbReference type="Proteomes" id="UP000238274">
    <property type="component" value="Unassembled WGS sequence"/>
</dbReference>
<dbReference type="InterPro" id="IPR027054">
    <property type="entry name" value="ALG2"/>
</dbReference>
<evidence type="ECO:0000256" key="9">
    <source>
        <dbReference type="ARBA" id="ARBA00023136"/>
    </source>
</evidence>
<dbReference type="GO" id="GO:0005789">
    <property type="term" value="C:endoplasmic reticulum membrane"/>
    <property type="evidence" value="ECO:0007669"/>
    <property type="project" value="UniProtKB-SubCell"/>
</dbReference>
<gene>
    <name evidence="16" type="ORF">PSHT_12027</name>
</gene>
<evidence type="ECO:0000256" key="11">
    <source>
        <dbReference type="ARBA" id="ARBA00045104"/>
    </source>
</evidence>
<evidence type="ECO:0000256" key="4">
    <source>
        <dbReference type="ARBA" id="ARBA00022676"/>
    </source>
</evidence>
<dbReference type="PANTHER" id="PTHR45918:SF1">
    <property type="entry name" value="ALPHA-1,3_1,6-MANNOSYLTRANSFERASE ALG2"/>
    <property type="match status" value="1"/>
</dbReference>
<keyword evidence="5 12" id="KW-0808">Transferase</keyword>
<feature type="compositionally biased region" description="Basic and acidic residues" evidence="13">
    <location>
        <begin position="115"/>
        <end position="125"/>
    </location>
</feature>
<dbReference type="EC" id="2.4.1.257" evidence="12"/>
<comment type="catalytic activity">
    <reaction evidence="10 12">
        <text>a beta-D-Man-(1-&gt;4)-beta-D-GlcNAc-(1-&gt;4)-alpha-D-GlcNAc-diphospho-di-trans,poly-cis-dolichol + GDP-alpha-D-mannose = an alpha-D-Man-(1-&gt;3)-beta-D-Man-(1-&gt;4)-beta-D-GlcNAc-(1-&gt;4)-alpha-D-GlcNAc-diphospho-di-trans,poly-cis-dolichol + GDP + H(+)</text>
        <dbReference type="Rhea" id="RHEA:29515"/>
        <dbReference type="Rhea" id="RHEA-COMP:19511"/>
        <dbReference type="Rhea" id="RHEA-COMP:19513"/>
        <dbReference type="ChEBI" id="CHEBI:15378"/>
        <dbReference type="ChEBI" id="CHEBI:57527"/>
        <dbReference type="ChEBI" id="CHEBI:58189"/>
        <dbReference type="ChEBI" id="CHEBI:58472"/>
        <dbReference type="ChEBI" id="CHEBI:132510"/>
        <dbReference type="EC" id="2.4.1.132"/>
    </reaction>
    <physiologicalReaction direction="left-to-right" evidence="10 12">
        <dbReference type="Rhea" id="RHEA:29516"/>
    </physiologicalReaction>
</comment>
<keyword evidence="17" id="KW-1185">Reference proteome</keyword>
<dbReference type="UniPathway" id="UPA00378"/>
<feature type="domain" description="Glycosyltransferase subfamily 4-like N-terminal" evidence="15">
    <location>
        <begin position="308"/>
        <end position="411"/>
    </location>
</feature>
<keyword evidence="9 12" id="KW-0472">Membrane</keyword>
<sequence>MQFSSGTTFNNNNNNEETEMKQSQPIPIFRHDFIITKNFSREIVRTVIHAILFHRVLGSVQPKEVEVLGITFPQIVESEIDKLVNERTERVALALEHKTSSALILIRVSDTRTTNHADGQADRSWFKSSSSSPNKSKEEDDSLVWERWEIGFRIRSSEQSHPSSSPKNTGHHLLFNPIGYLSAKSDNPTDHLQTFRSIQHQLNEFNTRLIESQSCPCQMDDLSGSLHEFHDYYYGQRGKNIFTSSHQPERAFIETSDGTLDVVLLGHWLFPRSIKNRFITVCAILRQLHLTVNLIIRSLVPSDQPPVDVYFVDQLSASIPLLRYATRTRVLFYCHFPDLLLSPTSNASSGTLSWISTLKSIYRIPLDWLEEYTTANADTILVNSQFTAEVFRKTLTTINKQPKVVYPGVDINIYNRPDTDQSNQEKGRHLLVRLSDYVRRGTSTSESSQAPRLVLAGGYDERLLDNRRTLKALQEGVPSELSYLTLTTEDIHTAKVSPDVLFLLNVSQEHKLALLHANSTKLLGYTASNEHLGIGPLEAMACRLPVLAVDSGGPRETVSHTSTGFLVPPDPEKWARSIQNILAMDDQERAQIGNAGRERVVELFSTQVMAKHFERAIIDILSNQSNRTDIWLERGFFHLLAVILIPILSLWIGARIIL</sequence>
<evidence type="ECO:0000313" key="17">
    <source>
        <dbReference type="Proteomes" id="UP000238274"/>
    </source>
</evidence>
<comment type="catalytic activity">
    <reaction evidence="11 12">
        <text>an alpha-D-Man-(1-&gt;3)-beta-D-Man-(1-&gt;4)-beta-D-GlcNAc-(1-&gt;4)-alpha-D-GlcNAc-diphospho-di-trans,poly-cis-dolichol + GDP-alpha-D-mannose = an alpha-D-Man-(1-&gt;3)-[alpha-D-Man-(1-&gt;6)]-beta-D-Man-(1-&gt;4)-beta-D-GlcNAc-(1-&gt;4)-alpha-D-GlcNAc-diphospho-di-trans,poly-cis-dolichol + GDP + H(+)</text>
        <dbReference type="Rhea" id="RHEA:29519"/>
        <dbReference type="Rhea" id="RHEA-COMP:19513"/>
        <dbReference type="Rhea" id="RHEA-COMP:19515"/>
        <dbReference type="ChEBI" id="CHEBI:15378"/>
        <dbReference type="ChEBI" id="CHEBI:57527"/>
        <dbReference type="ChEBI" id="CHEBI:58189"/>
        <dbReference type="ChEBI" id="CHEBI:132510"/>
        <dbReference type="ChEBI" id="CHEBI:132511"/>
        <dbReference type="EC" id="2.4.1.257"/>
    </reaction>
    <physiologicalReaction direction="left-to-right" evidence="11 12">
        <dbReference type="Rhea" id="RHEA:29520"/>
    </physiologicalReaction>
</comment>
<dbReference type="EMBL" id="PKSM01000211">
    <property type="protein sequence ID" value="POW02639.1"/>
    <property type="molecule type" value="Genomic_DNA"/>
</dbReference>
<evidence type="ECO:0000259" key="14">
    <source>
        <dbReference type="Pfam" id="PF00534"/>
    </source>
</evidence>
<dbReference type="InterPro" id="IPR028098">
    <property type="entry name" value="Glyco_trans_4-like_N"/>
</dbReference>
<dbReference type="EC" id="2.4.1.132" evidence="12"/>
<evidence type="ECO:0000256" key="1">
    <source>
        <dbReference type="ARBA" id="ARBA00003142"/>
    </source>
</evidence>
<evidence type="ECO:0000256" key="13">
    <source>
        <dbReference type="SAM" id="MobiDB-lite"/>
    </source>
</evidence>
<dbReference type="Gene3D" id="3.40.50.2000">
    <property type="entry name" value="Glycogen Phosphorylase B"/>
    <property type="match status" value="1"/>
</dbReference>
<organism evidence="16 17">
    <name type="scientific">Puccinia striiformis</name>
    <dbReference type="NCBI Taxonomy" id="27350"/>
    <lineage>
        <taxon>Eukaryota</taxon>
        <taxon>Fungi</taxon>
        <taxon>Dikarya</taxon>
        <taxon>Basidiomycota</taxon>
        <taxon>Pucciniomycotina</taxon>
        <taxon>Pucciniomycetes</taxon>
        <taxon>Pucciniales</taxon>
        <taxon>Pucciniaceae</taxon>
        <taxon>Puccinia</taxon>
    </lineage>
</organism>
<dbReference type="PANTHER" id="PTHR45918">
    <property type="entry name" value="ALPHA-1,3/1,6-MANNOSYLTRANSFERASE ALG2"/>
    <property type="match status" value="1"/>
</dbReference>
<comment type="function">
    <text evidence="1 12">Mannosylates Man(2)GlcNAc(2)-dolichol diphosphate and Man(1)GlcNAc(2)-dolichol diphosphate to form Man(3)GlcNAc(2)-dolichol diphosphate.</text>
</comment>
<evidence type="ECO:0000256" key="3">
    <source>
        <dbReference type="ARBA" id="ARBA00004922"/>
    </source>
</evidence>
<feature type="transmembrane region" description="Helical" evidence="12">
    <location>
        <begin position="635"/>
        <end position="654"/>
    </location>
</feature>
<dbReference type="AlphaFoldDB" id="A0A2S4UZD1"/>
<dbReference type="OrthoDB" id="2501961at2759"/>
<feature type="domain" description="Glycosyl transferase family 1" evidence="14">
    <location>
        <begin position="490"/>
        <end position="599"/>
    </location>
</feature>
<protein>
    <recommendedName>
        <fullName evidence="12">Alpha-1,3/1,6-mannosyltransferase ALG2</fullName>
        <ecNumber evidence="12">2.4.1.132</ecNumber>
        <ecNumber evidence="12">2.4.1.257</ecNumber>
    </recommendedName>
    <alternativeName>
        <fullName evidence="12">GDP-Man:Man(1)GlcNAc(2)-PP-Dol alpha-1,3-mannosyltransferase</fullName>
    </alternativeName>
</protein>
<dbReference type="GO" id="GO:0006914">
    <property type="term" value="P:autophagy"/>
    <property type="evidence" value="ECO:0007669"/>
    <property type="project" value="InterPro"/>
</dbReference>
<reference evidence="16 17" key="1">
    <citation type="submission" date="2017-12" db="EMBL/GenBank/DDBJ databases">
        <title>Gene loss provides genomic basis for host adaptation in cereal stripe rust fungi.</title>
        <authorList>
            <person name="Xia C."/>
        </authorList>
    </citation>
    <scope>NUCLEOTIDE SEQUENCE [LARGE SCALE GENOMIC DNA]</scope>
    <source>
        <strain evidence="16 17">93TX-2</strain>
    </source>
</reference>
<dbReference type="Pfam" id="PF07855">
    <property type="entry name" value="ATG101"/>
    <property type="match status" value="1"/>
</dbReference>
<evidence type="ECO:0000256" key="6">
    <source>
        <dbReference type="ARBA" id="ARBA00022692"/>
    </source>
</evidence>
<reference evidence="17" key="3">
    <citation type="journal article" date="2018" name="Mol. Plant Microbe Interact.">
        <title>Genome sequence resources for the wheat stripe rust pathogen (Puccinia striiformis f. sp. tritici) and the barley stripe rust pathogen (Puccinia striiformis f. sp. hordei).</title>
        <authorList>
            <person name="Xia C."/>
            <person name="Wang M."/>
            <person name="Yin C."/>
            <person name="Cornejo O.E."/>
            <person name="Hulbert S.H."/>
            <person name="Chen X."/>
        </authorList>
    </citation>
    <scope>NUCLEOTIDE SEQUENCE [LARGE SCALE GENOMIC DNA]</scope>
    <source>
        <strain evidence="17">93TX-2</strain>
    </source>
</reference>
<dbReference type="Pfam" id="PF13439">
    <property type="entry name" value="Glyco_transf_4"/>
    <property type="match status" value="1"/>
</dbReference>
<evidence type="ECO:0000256" key="10">
    <source>
        <dbReference type="ARBA" id="ARBA00045103"/>
    </source>
</evidence>
<feature type="region of interest" description="Disordered" evidence="13">
    <location>
        <begin position="115"/>
        <end position="138"/>
    </location>
</feature>
<dbReference type="VEuPathDB" id="FungiDB:PSHT_12027"/>
<dbReference type="InterPro" id="IPR001296">
    <property type="entry name" value="Glyco_trans_1"/>
</dbReference>
<comment type="similarity">
    <text evidence="12">Belongs to the glycosyltransferase group 1 family.</text>
</comment>
<accession>A0A2S4UZD1</accession>
<dbReference type="InterPro" id="IPR012445">
    <property type="entry name" value="ATG101"/>
</dbReference>